<keyword evidence="3" id="KW-1185">Reference proteome</keyword>
<feature type="compositionally biased region" description="Low complexity" evidence="1">
    <location>
        <begin position="9"/>
        <end position="26"/>
    </location>
</feature>
<gene>
    <name evidence="2" type="ORF">MUK42_35247</name>
</gene>
<proteinExistence type="predicted"/>
<evidence type="ECO:0000256" key="1">
    <source>
        <dbReference type="SAM" id="MobiDB-lite"/>
    </source>
</evidence>
<protein>
    <submittedName>
        <fullName evidence="2">Uncharacterized protein</fullName>
    </submittedName>
</protein>
<feature type="region of interest" description="Disordered" evidence="1">
    <location>
        <begin position="1"/>
        <end position="26"/>
    </location>
</feature>
<dbReference type="EMBL" id="CP097506">
    <property type="protein sequence ID" value="URD94958.1"/>
    <property type="molecule type" value="Genomic_DNA"/>
</dbReference>
<reference evidence="2" key="1">
    <citation type="submission" date="2022-05" db="EMBL/GenBank/DDBJ databases">
        <title>The Musa troglodytarum L. genome provides insights into the mechanism of non-climacteric behaviour and enrichment of carotenoids.</title>
        <authorList>
            <person name="Wang J."/>
        </authorList>
    </citation>
    <scope>NUCLEOTIDE SEQUENCE</scope>
    <source>
        <tissue evidence="2">Leaf</tissue>
    </source>
</reference>
<organism evidence="2 3">
    <name type="scientific">Musa troglodytarum</name>
    <name type="common">fe'i banana</name>
    <dbReference type="NCBI Taxonomy" id="320322"/>
    <lineage>
        <taxon>Eukaryota</taxon>
        <taxon>Viridiplantae</taxon>
        <taxon>Streptophyta</taxon>
        <taxon>Embryophyta</taxon>
        <taxon>Tracheophyta</taxon>
        <taxon>Spermatophyta</taxon>
        <taxon>Magnoliopsida</taxon>
        <taxon>Liliopsida</taxon>
        <taxon>Zingiberales</taxon>
        <taxon>Musaceae</taxon>
        <taxon>Musa</taxon>
    </lineage>
</organism>
<sequence length="74" mass="7993">ASSRRLGDPTPASLPASQPPSLAHPRLHALPPAAMFSKLFRVCRDDSHNSSSEKLKQEVCFSGDATGRHMLEPV</sequence>
<name>A0A9E7FG69_9LILI</name>
<feature type="non-terminal residue" evidence="2">
    <location>
        <position position="1"/>
    </location>
</feature>
<evidence type="ECO:0000313" key="2">
    <source>
        <dbReference type="EMBL" id="URD94958.1"/>
    </source>
</evidence>
<evidence type="ECO:0000313" key="3">
    <source>
        <dbReference type="Proteomes" id="UP001055439"/>
    </source>
</evidence>
<dbReference type="Proteomes" id="UP001055439">
    <property type="component" value="Chromosome 4"/>
</dbReference>
<accession>A0A9E7FG69</accession>
<dbReference type="AlphaFoldDB" id="A0A9E7FG69"/>